<feature type="transmembrane region" description="Helical" evidence="1">
    <location>
        <begin position="127"/>
        <end position="146"/>
    </location>
</feature>
<dbReference type="EMBL" id="AP024849">
    <property type="protein sequence ID" value="BCZ47781.1"/>
    <property type="molecule type" value="Genomic_DNA"/>
</dbReference>
<dbReference type="Proteomes" id="UP000824633">
    <property type="component" value="Chromosome"/>
</dbReference>
<keyword evidence="1" id="KW-0472">Membrane</keyword>
<evidence type="ECO:0000313" key="2">
    <source>
        <dbReference type="EMBL" id="BCZ47781.1"/>
    </source>
</evidence>
<accession>A0ABM7T6Z4</accession>
<evidence type="ECO:0000313" key="3">
    <source>
        <dbReference type="Proteomes" id="UP000824633"/>
    </source>
</evidence>
<name>A0ABM7T6Z4_9CLOT</name>
<feature type="transmembrane region" description="Helical" evidence="1">
    <location>
        <begin position="152"/>
        <end position="171"/>
    </location>
</feature>
<dbReference type="RefSeq" id="WP_224034100.1">
    <property type="nucleotide sequence ID" value="NZ_AP024849.1"/>
</dbReference>
<keyword evidence="3" id="KW-1185">Reference proteome</keyword>
<gene>
    <name evidence="2" type="ORF">psyc5s11_38480</name>
</gene>
<proteinExistence type="predicted"/>
<sequence>MTILDMLISRHTNNNLITNALEIIKDDYTNLVNDNYELTIDENSELAIKIPSLEKRDEYVYNSIAEYQYPLIMCMRISESNNNEKYGHVLAKFLELYKDKLELFFKDVITVNKLKERILKTKYNIDTVTYASIIIMVLGAISLCILSDASQIVRNVIVIGIVIFSITALVMQITKEGQVKNVVDAYINLVKTEWYVKELKKQYVFLCNFMG</sequence>
<protein>
    <submittedName>
        <fullName evidence="2">Uncharacterized protein</fullName>
    </submittedName>
</protein>
<keyword evidence="1" id="KW-0812">Transmembrane</keyword>
<organism evidence="2 3">
    <name type="scientific">Clostridium gelidum</name>
    <dbReference type="NCBI Taxonomy" id="704125"/>
    <lineage>
        <taxon>Bacteria</taxon>
        <taxon>Bacillati</taxon>
        <taxon>Bacillota</taxon>
        <taxon>Clostridia</taxon>
        <taxon>Eubacteriales</taxon>
        <taxon>Clostridiaceae</taxon>
        <taxon>Clostridium</taxon>
    </lineage>
</organism>
<evidence type="ECO:0000256" key="1">
    <source>
        <dbReference type="SAM" id="Phobius"/>
    </source>
</evidence>
<reference evidence="3" key="1">
    <citation type="submission" date="2021-07" db="EMBL/GenBank/DDBJ databases">
        <title>Complete genome sequencing of a Clostridium isolate.</title>
        <authorList>
            <person name="Ueki A."/>
            <person name="Tonouchi A."/>
        </authorList>
    </citation>
    <scope>NUCLEOTIDE SEQUENCE [LARGE SCALE GENOMIC DNA]</scope>
    <source>
        <strain evidence="3">C5S11</strain>
    </source>
</reference>
<keyword evidence="1" id="KW-1133">Transmembrane helix</keyword>